<evidence type="ECO:0000313" key="2">
    <source>
        <dbReference type="Proteomes" id="UP000254220"/>
    </source>
</evidence>
<gene>
    <name evidence="1" type="ORF">NCTC12420_04637</name>
</gene>
<evidence type="ECO:0000313" key="1">
    <source>
        <dbReference type="EMBL" id="SUI04766.1"/>
    </source>
</evidence>
<reference evidence="1 2" key="1">
    <citation type="submission" date="2018-06" db="EMBL/GenBank/DDBJ databases">
        <authorList>
            <consortium name="Pathogen Informatics"/>
            <person name="Doyle S."/>
        </authorList>
    </citation>
    <scope>NUCLEOTIDE SEQUENCE [LARGE SCALE GENOMIC DNA]</scope>
    <source>
        <strain evidence="1 2">NCTC12420</strain>
    </source>
</reference>
<dbReference type="Proteomes" id="UP000254220">
    <property type="component" value="Unassembled WGS sequence"/>
</dbReference>
<dbReference type="EMBL" id="UGYB01000001">
    <property type="protein sequence ID" value="SUI04766.1"/>
    <property type="molecule type" value="Genomic_DNA"/>
</dbReference>
<dbReference type="AlphaFoldDB" id="A0A379XW70"/>
<sequence length="85" mass="9388">MGSPLIPVVLGHHFMDKNDQQTRLEEGPPAKLQSGTLPENFKFTAISIIQWPAPGRQLLMKGRRLGKNEEGIICPGQLPLLTMAK</sequence>
<organism evidence="1 2">
    <name type="scientific">Salmonella enterica subsp. indica</name>
    <dbReference type="NCBI Taxonomy" id="59207"/>
    <lineage>
        <taxon>Bacteria</taxon>
        <taxon>Pseudomonadati</taxon>
        <taxon>Pseudomonadota</taxon>
        <taxon>Gammaproteobacteria</taxon>
        <taxon>Enterobacterales</taxon>
        <taxon>Enterobacteriaceae</taxon>
        <taxon>Salmonella</taxon>
    </lineage>
</organism>
<name>A0A379XW70_SALER</name>
<proteinExistence type="predicted"/>
<accession>A0A379XW70</accession>
<protein>
    <submittedName>
        <fullName evidence="1">STMF1.19 protein</fullName>
    </submittedName>
</protein>